<evidence type="ECO:0000313" key="3">
    <source>
        <dbReference type="Proteomes" id="UP000182508"/>
    </source>
</evidence>
<dbReference type="InterPro" id="IPR046947">
    <property type="entry name" value="LytR-like"/>
</dbReference>
<accession>A0A1G6D2F3</accession>
<dbReference type="GO" id="GO:0003677">
    <property type="term" value="F:DNA binding"/>
    <property type="evidence" value="ECO:0007669"/>
    <property type="project" value="UniProtKB-KW"/>
</dbReference>
<dbReference type="SMART" id="SM00850">
    <property type="entry name" value="LytTR"/>
    <property type="match status" value="1"/>
</dbReference>
<dbReference type="Proteomes" id="UP000182508">
    <property type="component" value="Unassembled WGS sequence"/>
</dbReference>
<reference evidence="2 3" key="1">
    <citation type="submission" date="2016-10" db="EMBL/GenBank/DDBJ databases">
        <authorList>
            <person name="de Groot N.N."/>
        </authorList>
    </citation>
    <scope>NUCLEOTIDE SEQUENCE [LARGE SCALE GENOMIC DNA]</scope>
    <source>
        <strain evidence="2 3">A-4</strain>
    </source>
</reference>
<name>A0A1G6D2F3_9STRE</name>
<feature type="domain" description="HTH LytTR-type" evidence="1">
    <location>
        <begin position="49"/>
        <end position="153"/>
    </location>
</feature>
<dbReference type="eggNOG" id="COG3279">
    <property type="taxonomic scope" value="Bacteria"/>
</dbReference>
<protein>
    <submittedName>
        <fullName evidence="2">LytTr DNA-binding domain-containing protein</fullName>
    </submittedName>
</protein>
<dbReference type="EMBL" id="FMXP01000030">
    <property type="protein sequence ID" value="SDB39229.1"/>
    <property type="molecule type" value="Genomic_DNA"/>
</dbReference>
<dbReference type="AlphaFoldDB" id="A0A1G6D2F3"/>
<dbReference type="Gene3D" id="2.40.50.1020">
    <property type="entry name" value="LytTr DNA-binding domain"/>
    <property type="match status" value="1"/>
</dbReference>
<dbReference type="Pfam" id="PF04397">
    <property type="entry name" value="LytTR"/>
    <property type="match status" value="1"/>
</dbReference>
<dbReference type="PANTHER" id="PTHR37299">
    <property type="entry name" value="TRANSCRIPTIONAL REGULATOR-RELATED"/>
    <property type="match status" value="1"/>
</dbReference>
<organism evidence="2 3">
    <name type="scientific">Streptococcus henryi</name>
    <dbReference type="NCBI Taxonomy" id="439219"/>
    <lineage>
        <taxon>Bacteria</taxon>
        <taxon>Bacillati</taxon>
        <taxon>Bacillota</taxon>
        <taxon>Bacilli</taxon>
        <taxon>Lactobacillales</taxon>
        <taxon>Streptococcaceae</taxon>
        <taxon>Streptococcus</taxon>
    </lineage>
</organism>
<dbReference type="PROSITE" id="PS50930">
    <property type="entry name" value="HTH_LYTTR"/>
    <property type="match status" value="1"/>
</dbReference>
<keyword evidence="2" id="KW-0238">DNA-binding</keyword>
<dbReference type="STRING" id="439219.SAMN02910293_01939"/>
<proteinExistence type="predicted"/>
<sequence length="153" mass="17431">MSVDIRFEEDKSLKADAIDVLVTSQLLSPTVQQLMDYIGHYQLEAPAILPIKTSDRIEMLKVDDLVSIDVEGTSLILDTLKGRHIITERLYKFQERLNNPDFVQVSRHGIINIQHLEALEASFSGNMLAILTGKRKVDVSRRYLKNLEKRLGL</sequence>
<evidence type="ECO:0000313" key="2">
    <source>
        <dbReference type="EMBL" id="SDB39229.1"/>
    </source>
</evidence>
<dbReference type="PANTHER" id="PTHR37299:SF1">
    <property type="entry name" value="STAGE 0 SPORULATION PROTEIN A HOMOLOG"/>
    <property type="match status" value="1"/>
</dbReference>
<dbReference type="InterPro" id="IPR007492">
    <property type="entry name" value="LytTR_DNA-bd_dom"/>
</dbReference>
<dbReference type="GO" id="GO:0000156">
    <property type="term" value="F:phosphorelay response regulator activity"/>
    <property type="evidence" value="ECO:0007669"/>
    <property type="project" value="InterPro"/>
</dbReference>
<keyword evidence="3" id="KW-1185">Reference proteome</keyword>
<gene>
    <name evidence="2" type="ORF">SAMN02910293_01939</name>
</gene>
<evidence type="ECO:0000259" key="1">
    <source>
        <dbReference type="PROSITE" id="PS50930"/>
    </source>
</evidence>